<sequence length="288" mass="32590">MYLLQISPQSGDGLVCLCFNVLRRRAGSHAQFGLSMKLSLICWVIVGGILFLFKKMDTTIFSNVAPVIMDRCFSMILASLNIIGVIFRTVKFVCNSVENHFIFYNVRIGFVGWSTLASCLKSCGVSSSKLIKRACFGECEFFMAKLQSQAKLPVCLHAKKQQPLQQNEKCCKLDALCFFDHCGSALKRRRSFVKRLFNIQLSLHSAISNDVNNGIDRKMRHTEMTSSTDSNFHNTVNPYIVRCSAESVISVLMLVGVGNVLRNLLNCNIYKHNLFTQQQQFSFYLPNY</sequence>
<reference evidence="2 3" key="1">
    <citation type="submission" date="2015-01" db="EMBL/GenBank/DDBJ databases">
        <title>Evolution of Trichinella species and genotypes.</title>
        <authorList>
            <person name="Korhonen P.K."/>
            <person name="Edoardo P."/>
            <person name="Giuseppe L.R."/>
            <person name="Gasser R.B."/>
        </authorList>
    </citation>
    <scope>NUCLEOTIDE SEQUENCE [LARGE SCALE GENOMIC DNA]</scope>
    <source>
        <strain evidence="2">ISS588</strain>
    </source>
</reference>
<comment type="caution">
    <text evidence="2">The sequence shown here is derived from an EMBL/GenBank/DDBJ whole genome shotgun (WGS) entry which is preliminary data.</text>
</comment>
<dbReference type="AlphaFoldDB" id="A0A0V1JGI4"/>
<proteinExistence type="predicted"/>
<dbReference type="EMBL" id="JYDS01000005">
    <property type="protein sequence ID" value="KRZ34123.1"/>
    <property type="molecule type" value="Genomic_DNA"/>
</dbReference>
<accession>A0A0V1JGI4</accession>
<feature type="transmembrane region" description="Helical" evidence="1">
    <location>
        <begin position="73"/>
        <end position="90"/>
    </location>
</feature>
<organism evidence="2 3">
    <name type="scientific">Trichinella pseudospiralis</name>
    <name type="common">Parasitic roundworm</name>
    <dbReference type="NCBI Taxonomy" id="6337"/>
    <lineage>
        <taxon>Eukaryota</taxon>
        <taxon>Metazoa</taxon>
        <taxon>Ecdysozoa</taxon>
        <taxon>Nematoda</taxon>
        <taxon>Enoplea</taxon>
        <taxon>Dorylaimia</taxon>
        <taxon>Trichinellida</taxon>
        <taxon>Trichinellidae</taxon>
        <taxon>Trichinella</taxon>
    </lineage>
</organism>
<gene>
    <name evidence="2" type="ORF">T4B_10994</name>
</gene>
<protein>
    <submittedName>
        <fullName evidence="2">Uncharacterized protein</fullName>
    </submittedName>
</protein>
<feature type="transmembrane region" description="Helical" evidence="1">
    <location>
        <begin position="32"/>
        <end position="53"/>
    </location>
</feature>
<evidence type="ECO:0000313" key="3">
    <source>
        <dbReference type="Proteomes" id="UP000054805"/>
    </source>
</evidence>
<keyword evidence="3" id="KW-1185">Reference proteome</keyword>
<keyword evidence="1" id="KW-0812">Transmembrane</keyword>
<keyword evidence="1" id="KW-1133">Transmembrane helix</keyword>
<name>A0A0V1JGI4_TRIPS</name>
<dbReference type="Proteomes" id="UP000054805">
    <property type="component" value="Unassembled WGS sequence"/>
</dbReference>
<evidence type="ECO:0000313" key="2">
    <source>
        <dbReference type="EMBL" id="KRZ34123.1"/>
    </source>
</evidence>
<keyword evidence="1" id="KW-0472">Membrane</keyword>
<evidence type="ECO:0000256" key="1">
    <source>
        <dbReference type="SAM" id="Phobius"/>
    </source>
</evidence>